<sequence>MLRDVSDADLGALRRWRNHPEVRRASFTTHEIGELEHRRWWERVRADPARRVLVYEHRSTPCGVVTFSGIDGAGAWWGFYLDLDGLDASGELLPAWLGLERAAIAHAFGPLGLRVLRGEVLAANEAVLRFHRRCGFSETGRHVREIDGEERVVVRMEIGRDT</sequence>
<dbReference type="Pfam" id="PF13302">
    <property type="entry name" value="Acetyltransf_3"/>
    <property type="match status" value="1"/>
</dbReference>
<evidence type="ECO:0000259" key="1">
    <source>
        <dbReference type="PROSITE" id="PS51186"/>
    </source>
</evidence>
<dbReference type="EMBL" id="BAAATD010000018">
    <property type="protein sequence ID" value="GAA2634228.1"/>
    <property type="molecule type" value="Genomic_DNA"/>
</dbReference>
<reference evidence="2 3" key="1">
    <citation type="journal article" date="2019" name="Int. J. Syst. Evol. Microbiol.">
        <title>The Global Catalogue of Microorganisms (GCM) 10K type strain sequencing project: providing services to taxonomists for standard genome sequencing and annotation.</title>
        <authorList>
            <consortium name="The Broad Institute Genomics Platform"/>
            <consortium name="The Broad Institute Genome Sequencing Center for Infectious Disease"/>
            <person name="Wu L."/>
            <person name="Ma J."/>
        </authorList>
    </citation>
    <scope>NUCLEOTIDE SEQUENCE [LARGE SCALE GENOMIC DNA]</scope>
    <source>
        <strain evidence="2 3">JCM 6833</strain>
    </source>
</reference>
<dbReference type="Proteomes" id="UP001501509">
    <property type="component" value="Unassembled WGS sequence"/>
</dbReference>
<organism evidence="2 3">
    <name type="scientific">Actinomadura fulvescens</name>
    <dbReference type="NCBI Taxonomy" id="46160"/>
    <lineage>
        <taxon>Bacteria</taxon>
        <taxon>Bacillati</taxon>
        <taxon>Actinomycetota</taxon>
        <taxon>Actinomycetes</taxon>
        <taxon>Streptosporangiales</taxon>
        <taxon>Thermomonosporaceae</taxon>
        <taxon>Actinomadura</taxon>
    </lineage>
</organism>
<accession>A0ABN3QT92</accession>
<dbReference type="Gene3D" id="3.40.630.30">
    <property type="match status" value="1"/>
</dbReference>
<feature type="domain" description="N-acetyltransferase" evidence="1">
    <location>
        <begin position="1"/>
        <end position="161"/>
    </location>
</feature>
<evidence type="ECO:0000313" key="2">
    <source>
        <dbReference type="EMBL" id="GAA2634228.1"/>
    </source>
</evidence>
<keyword evidence="3" id="KW-1185">Reference proteome</keyword>
<dbReference type="InterPro" id="IPR000182">
    <property type="entry name" value="GNAT_dom"/>
</dbReference>
<proteinExistence type="predicted"/>
<gene>
    <name evidence="2" type="ORF">GCM10010411_86270</name>
</gene>
<dbReference type="RefSeq" id="WP_344548324.1">
    <property type="nucleotide sequence ID" value="NZ_BAAATD010000018.1"/>
</dbReference>
<name>A0ABN3QT92_9ACTN</name>
<protein>
    <recommendedName>
        <fullName evidence="1">N-acetyltransferase domain-containing protein</fullName>
    </recommendedName>
</protein>
<dbReference type="SUPFAM" id="SSF55729">
    <property type="entry name" value="Acyl-CoA N-acyltransferases (Nat)"/>
    <property type="match status" value="1"/>
</dbReference>
<comment type="caution">
    <text evidence="2">The sequence shown here is derived from an EMBL/GenBank/DDBJ whole genome shotgun (WGS) entry which is preliminary data.</text>
</comment>
<dbReference type="InterPro" id="IPR016181">
    <property type="entry name" value="Acyl_CoA_acyltransferase"/>
</dbReference>
<evidence type="ECO:0000313" key="3">
    <source>
        <dbReference type="Proteomes" id="UP001501509"/>
    </source>
</evidence>
<dbReference type="PROSITE" id="PS51186">
    <property type="entry name" value="GNAT"/>
    <property type="match status" value="1"/>
</dbReference>